<keyword evidence="3" id="KW-1185">Reference proteome</keyword>
<comment type="caution">
    <text evidence="2">The sequence shown here is derived from an EMBL/GenBank/DDBJ whole genome shotgun (WGS) entry which is preliminary data.</text>
</comment>
<feature type="region of interest" description="Disordered" evidence="1">
    <location>
        <begin position="63"/>
        <end position="96"/>
    </location>
</feature>
<organism evidence="2 3">
    <name type="scientific">Collybia nuda</name>
    <dbReference type="NCBI Taxonomy" id="64659"/>
    <lineage>
        <taxon>Eukaryota</taxon>
        <taxon>Fungi</taxon>
        <taxon>Dikarya</taxon>
        <taxon>Basidiomycota</taxon>
        <taxon>Agaricomycotina</taxon>
        <taxon>Agaricomycetes</taxon>
        <taxon>Agaricomycetidae</taxon>
        <taxon>Agaricales</taxon>
        <taxon>Tricholomatineae</taxon>
        <taxon>Clitocybaceae</taxon>
        <taxon>Collybia</taxon>
    </lineage>
</organism>
<protein>
    <submittedName>
        <fullName evidence="2">Uncharacterized protein</fullName>
    </submittedName>
</protein>
<dbReference type="Proteomes" id="UP000807353">
    <property type="component" value="Unassembled WGS sequence"/>
</dbReference>
<accession>A0A9P5YHB0</accession>
<evidence type="ECO:0000313" key="2">
    <source>
        <dbReference type="EMBL" id="KAF9469893.1"/>
    </source>
</evidence>
<evidence type="ECO:0000313" key="3">
    <source>
        <dbReference type="Proteomes" id="UP000807353"/>
    </source>
</evidence>
<dbReference type="EMBL" id="MU150229">
    <property type="protein sequence ID" value="KAF9469893.1"/>
    <property type="molecule type" value="Genomic_DNA"/>
</dbReference>
<sequence>MERICARIRPIRPIIIILVLPILRLPTQAFPNKRYMLLLLEDHPYDKHIAPVTHNHNRTRTLSRIHTLKDNPKASLNTHSRDIGPSSRRIHHQQHL</sequence>
<evidence type="ECO:0000256" key="1">
    <source>
        <dbReference type="SAM" id="MobiDB-lite"/>
    </source>
</evidence>
<gene>
    <name evidence="2" type="ORF">BDZ94DRAFT_1243491</name>
</gene>
<name>A0A9P5YHB0_9AGAR</name>
<proteinExistence type="predicted"/>
<dbReference type="AlphaFoldDB" id="A0A9P5YHB0"/>
<reference evidence="2" key="1">
    <citation type="submission" date="2020-11" db="EMBL/GenBank/DDBJ databases">
        <authorList>
            <consortium name="DOE Joint Genome Institute"/>
            <person name="Ahrendt S."/>
            <person name="Riley R."/>
            <person name="Andreopoulos W."/>
            <person name="Labutti K."/>
            <person name="Pangilinan J."/>
            <person name="Ruiz-Duenas F.J."/>
            <person name="Barrasa J.M."/>
            <person name="Sanchez-Garcia M."/>
            <person name="Camarero S."/>
            <person name="Miyauchi S."/>
            <person name="Serrano A."/>
            <person name="Linde D."/>
            <person name="Babiker R."/>
            <person name="Drula E."/>
            <person name="Ayuso-Fernandez I."/>
            <person name="Pacheco R."/>
            <person name="Padilla G."/>
            <person name="Ferreira P."/>
            <person name="Barriuso J."/>
            <person name="Kellner H."/>
            <person name="Castanera R."/>
            <person name="Alfaro M."/>
            <person name="Ramirez L."/>
            <person name="Pisabarro A.G."/>
            <person name="Kuo A."/>
            <person name="Tritt A."/>
            <person name="Lipzen A."/>
            <person name="He G."/>
            <person name="Yan M."/>
            <person name="Ng V."/>
            <person name="Cullen D."/>
            <person name="Martin F."/>
            <person name="Rosso M.-N."/>
            <person name="Henrissat B."/>
            <person name="Hibbett D."/>
            <person name="Martinez A.T."/>
            <person name="Grigoriev I.V."/>
        </authorList>
    </citation>
    <scope>NUCLEOTIDE SEQUENCE</scope>
    <source>
        <strain evidence="2">CBS 247.69</strain>
    </source>
</reference>